<keyword evidence="2" id="KW-0472">Membrane</keyword>
<proteinExistence type="predicted"/>
<gene>
    <name evidence="3" type="ORF">V2J85_19875</name>
</gene>
<evidence type="ECO:0000313" key="3">
    <source>
        <dbReference type="EMBL" id="MEE4421592.1"/>
    </source>
</evidence>
<evidence type="ECO:0000313" key="4">
    <source>
        <dbReference type="Proteomes" id="UP001307760"/>
    </source>
</evidence>
<keyword evidence="2" id="KW-0812">Transmembrane</keyword>
<dbReference type="EMBL" id="JAZBJP010000011">
    <property type="protein sequence ID" value="MEE4421592.1"/>
    <property type="molecule type" value="Genomic_DNA"/>
</dbReference>
<comment type="caution">
    <text evidence="3">The sequence shown here is derived from an EMBL/GenBank/DDBJ whole genome shotgun (WGS) entry which is preliminary data.</text>
</comment>
<keyword evidence="2" id="KW-1133">Transmembrane helix</keyword>
<sequence length="244" mass="27954">MEDTSPESAPLAQWSRTRRRILLAVGAVIPLALSFHFGMTALYEMPFNPVKEKYGEEITSYMLPYFVQDWHLFAPDPIDRDNGVLVRAKKRQPDGSVITTKWTDVTSPSLQQLYGERLWPSRGFRVTSGLPQLLETWRDPELEKMRKKNQVADTPGKGVRKGKKEVENPPLSQGEKDSRDAAIRFAQSFATAQAGKLWGSDIEYVQVRIVTNIFPRFSQRYARDAKGKVSYYDLAWMKPVKVER</sequence>
<keyword evidence="4" id="KW-1185">Reference proteome</keyword>
<name>A0ABU7NRS0_9ACTN</name>
<evidence type="ECO:0000256" key="2">
    <source>
        <dbReference type="SAM" id="Phobius"/>
    </source>
</evidence>
<dbReference type="Pfam" id="PF19136">
    <property type="entry name" value="DUF5819"/>
    <property type="match status" value="1"/>
</dbReference>
<organism evidence="3 4">
    <name type="scientific">Streptomyces bugieae</name>
    <dbReference type="NCBI Taxonomy" id="3098223"/>
    <lineage>
        <taxon>Bacteria</taxon>
        <taxon>Bacillati</taxon>
        <taxon>Actinomycetota</taxon>
        <taxon>Actinomycetes</taxon>
        <taxon>Kitasatosporales</taxon>
        <taxon>Streptomycetaceae</taxon>
        <taxon>Streptomyces</taxon>
    </lineage>
</organism>
<evidence type="ECO:0000256" key="1">
    <source>
        <dbReference type="SAM" id="MobiDB-lite"/>
    </source>
</evidence>
<accession>A0ABU7NRS0</accession>
<feature type="transmembrane region" description="Helical" evidence="2">
    <location>
        <begin position="21"/>
        <end position="43"/>
    </location>
</feature>
<feature type="region of interest" description="Disordered" evidence="1">
    <location>
        <begin position="144"/>
        <end position="177"/>
    </location>
</feature>
<protein>
    <submittedName>
        <fullName evidence="3">DUF5819 family protein</fullName>
    </submittedName>
</protein>
<dbReference type="InterPro" id="IPR043857">
    <property type="entry name" value="DUF5819"/>
</dbReference>
<reference evidence="3 4" key="1">
    <citation type="submission" date="2023-12" db="EMBL/GenBank/DDBJ databases">
        <title>30 novel species of actinomycetes from the DSMZ collection.</title>
        <authorList>
            <person name="Nouioui I."/>
        </authorList>
    </citation>
    <scope>NUCLEOTIDE SEQUENCE [LARGE SCALE GENOMIC DNA]</scope>
    <source>
        <strain evidence="3 4">DSM 41528</strain>
    </source>
</reference>
<dbReference type="Proteomes" id="UP001307760">
    <property type="component" value="Unassembled WGS sequence"/>
</dbReference>
<dbReference type="RefSeq" id="WP_330822351.1">
    <property type="nucleotide sequence ID" value="NZ_JAZBJP010000011.1"/>
</dbReference>